<gene>
    <name evidence="1" type="ORF">C4D60_Mb08t18130</name>
</gene>
<comment type="caution">
    <text evidence="1">The sequence shown here is derived from an EMBL/GenBank/DDBJ whole genome shotgun (WGS) entry which is preliminary data.</text>
</comment>
<proteinExistence type="predicted"/>
<keyword evidence="2" id="KW-1185">Reference proteome</keyword>
<sequence length="145" mass="14891">MLSKGEAALKRPGLRRGIDGVAVVACAARGRLLQNEGLVVGREKRRWSLQSAATTAEGATIFLLLRAAVVAACSIFVTPQKGLAGSRAVEEKAAVWLAAAMVAGRSVAAAVEKEAARVAAGRRAAVIERSGRSGGGGERGSEGRR</sequence>
<dbReference type="EMBL" id="PYDT01000002">
    <property type="protein sequence ID" value="THU69791.1"/>
    <property type="molecule type" value="Genomic_DNA"/>
</dbReference>
<name>A0A4S8K4M6_MUSBA</name>
<accession>A0A4S8K4M6</accession>
<dbReference type="Proteomes" id="UP000317650">
    <property type="component" value="Chromosome 8"/>
</dbReference>
<evidence type="ECO:0000313" key="2">
    <source>
        <dbReference type="Proteomes" id="UP000317650"/>
    </source>
</evidence>
<protein>
    <submittedName>
        <fullName evidence="1">Uncharacterized protein</fullName>
    </submittedName>
</protein>
<dbReference type="AlphaFoldDB" id="A0A4S8K4M6"/>
<evidence type="ECO:0000313" key="1">
    <source>
        <dbReference type="EMBL" id="THU69791.1"/>
    </source>
</evidence>
<organism evidence="1 2">
    <name type="scientific">Musa balbisiana</name>
    <name type="common">Banana</name>
    <dbReference type="NCBI Taxonomy" id="52838"/>
    <lineage>
        <taxon>Eukaryota</taxon>
        <taxon>Viridiplantae</taxon>
        <taxon>Streptophyta</taxon>
        <taxon>Embryophyta</taxon>
        <taxon>Tracheophyta</taxon>
        <taxon>Spermatophyta</taxon>
        <taxon>Magnoliopsida</taxon>
        <taxon>Liliopsida</taxon>
        <taxon>Zingiberales</taxon>
        <taxon>Musaceae</taxon>
        <taxon>Musa</taxon>
    </lineage>
</organism>
<reference evidence="1 2" key="1">
    <citation type="journal article" date="2019" name="Nat. Plants">
        <title>Genome sequencing of Musa balbisiana reveals subgenome evolution and function divergence in polyploid bananas.</title>
        <authorList>
            <person name="Yao X."/>
        </authorList>
    </citation>
    <scope>NUCLEOTIDE SEQUENCE [LARGE SCALE GENOMIC DNA]</scope>
    <source>
        <strain evidence="2">cv. DH-PKW</strain>
        <tissue evidence="1">Leaves</tissue>
    </source>
</reference>